<accession>A0A1S3D409</accession>
<feature type="transmembrane region" description="Helical" evidence="7">
    <location>
        <begin position="77"/>
        <end position="98"/>
    </location>
</feature>
<dbReference type="PANTHER" id="PTHR45930">
    <property type="entry name" value="G-PROTEIN COUPLED RECEPTOR 124-LIKE PROTEIN"/>
    <property type="match status" value="1"/>
</dbReference>
<evidence type="ECO:0000256" key="7">
    <source>
        <dbReference type="SAM" id="Phobius"/>
    </source>
</evidence>
<dbReference type="PANTHER" id="PTHR45930:SF4">
    <property type="entry name" value="ADHESION G PROTEIN-COUPLED RECEPTOR A3"/>
    <property type="match status" value="1"/>
</dbReference>
<dbReference type="GO" id="GO:0007166">
    <property type="term" value="P:cell surface receptor signaling pathway"/>
    <property type="evidence" value="ECO:0007669"/>
    <property type="project" value="TreeGrafter"/>
</dbReference>
<feature type="transmembrane region" description="Helical" evidence="7">
    <location>
        <begin position="191"/>
        <end position="214"/>
    </location>
</feature>
<keyword evidence="6" id="KW-0675">Receptor</keyword>
<gene>
    <name evidence="9" type="primary">LOC103510967</name>
</gene>
<dbReference type="AlphaFoldDB" id="A0A1S3D409"/>
<keyword evidence="4 7" id="KW-1133">Transmembrane helix</keyword>
<dbReference type="PROSITE" id="PS00650">
    <property type="entry name" value="G_PROTEIN_RECEP_F2_2"/>
    <property type="match status" value="1"/>
</dbReference>
<evidence type="ECO:0000256" key="2">
    <source>
        <dbReference type="ARBA" id="ARBA00007343"/>
    </source>
</evidence>
<organism evidence="8 9">
    <name type="scientific">Diaphorina citri</name>
    <name type="common">Asian citrus psyllid</name>
    <dbReference type="NCBI Taxonomy" id="121845"/>
    <lineage>
        <taxon>Eukaryota</taxon>
        <taxon>Metazoa</taxon>
        <taxon>Ecdysozoa</taxon>
        <taxon>Arthropoda</taxon>
        <taxon>Hexapoda</taxon>
        <taxon>Insecta</taxon>
        <taxon>Pterygota</taxon>
        <taxon>Neoptera</taxon>
        <taxon>Paraneoptera</taxon>
        <taxon>Hemiptera</taxon>
        <taxon>Sternorrhyncha</taxon>
        <taxon>Psylloidea</taxon>
        <taxon>Psyllidae</taxon>
        <taxon>Diaphorininae</taxon>
        <taxon>Diaphorina</taxon>
    </lineage>
</organism>
<dbReference type="PaxDb" id="121845-A0A1S3D409"/>
<dbReference type="InterPro" id="IPR000832">
    <property type="entry name" value="GPCR_2_secretin-like"/>
</dbReference>
<evidence type="ECO:0000313" key="9">
    <source>
        <dbReference type="RefSeq" id="XP_008473897.2"/>
    </source>
</evidence>
<evidence type="ECO:0000313" key="8">
    <source>
        <dbReference type="Proteomes" id="UP000079169"/>
    </source>
</evidence>
<dbReference type="Gene3D" id="1.20.1070.10">
    <property type="entry name" value="Rhodopsin 7-helix transmembrane proteins"/>
    <property type="match status" value="1"/>
</dbReference>
<comment type="similarity">
    <text evidence="2">Belongs to the G-protein coupled receptor 2 family. Adhesion G-protein coupled receptor (ADGR) subfamily.</text>
</comment>
<dbReference type="RefSeq" id="XP_008473897.2">
    <property type="nucleotide sequence ID" value="XM_008475675.2"/>
</dbReference>
<evidence type="ECO:0000256" key="1">
    <source>
        <dbReference type="ARBA" id="ARBA00004141"/>
    </source>
</evidence>
<evidence type="ECO:0000256" key="5">
    <source>
        <dbReference type="ARBA" id="ARBA00023136"/>
    </source>
</evidence>
<keyword evidence="3 7" id="KW-0812">Transmembrane</keyword>
<proteinExistence type="inferred from homology"/>
<dbReference type="KEGG" id="dci:103510967"/>
<keyword evidence="8" id="KW-1185">Reference proteome</keyword>
<evidence type="ECO:0000256" key="6">
    <source>
        <dbReference type="ARBA" id="ARBA00023170"/>
    </source>
</evidence>
<dbReference type="Pfam" id="PF00002">
    <property type="entry name" value="7tm_2"/>
    <property type="match status" value="1"/>
</dbReference>
<feature type="transmembrane region" description="Helical" evidence="7">
    <location>
        <begin position="38"/>
        <end position="57"/>
    </location>
</feature>
<dbReference type="STRING" id="121845.A0A1S3D409"/>
<dbReference type="GO" id="GO:0004930">
    <property type="term" value="F:G protein-coupled receptor activity"/>
    <property type="evidence" value="ECO:0007669"/>
    <property type="project" value="InterPro"/>
</dbReference>
<dbReference type="InterPro" id="IPR051963">
    <property type="entry name" value="Adhesion_GPCR_A"/>
</dbReference>
<evidence type="ECO:0000256" key="3">
    <source>
        <dbReference type="ARBA" id="ARBA00022692"/>
    </source>
</evidence>
<dbReference type="GeneID" id="103510967"/>
<comment type="subcellular location">
    <subcellularLocation>
        <location evidence="1">Membrane</location>
        <topology evidence="1">Multi-pass membrane protein</topology>
    </subcellularLocation>
</comment>
<evidence type="ECO:0000256" key="4">
    <source>
        <dbReference type="ARBA" id="ARBA00022989"/>
    </source>
</evidence>
<keyword evidence="5 7" id="KW-0472">Membrane</keyword>
<dbReference type="GO" id="GO:0005886">
    <property type="term" value="C:plasma membrane"/>
    <property type="evidence" value="ECO:0007669"/>
    <property type="project" value="TreeGrafter"/>
</dbReference>
<dbReference type="InterPro" id="IPR017983">
    <property type="entry name" value="GPCR_2_secretin-like_CS"/>
</dbReference>
<protein>
    <submittedName>
        <fullName evidence="9">Adhesion G protein-coupled receptor A1-like</fullName>
    </submittedName>
</protein>
<reference evidence="9" key="1">
    <citation type="submission" date="2025-08" db="UniProtKB">
        <authorList>
            <consortium name="RefSeq"/>
        </authorList>
    </citation>
    <scope>IDENTIFICATION</scope>
</reference>
<dbReference type="Proteomes" id="UP000079169">
    <property type="component" value="Unplaced"/>
</dbReference>
<sequence length="255" mass="27978">MAVTVKVMYKRLPQPKLGSSSSSDELPHEDIVVHKPILGIYMVGYGISLIICGLSSAVNMRGYAGQAYCFLSPGPALSAIIIPSVILLVFLSVMCLLVRCIALSHLDSNAQLSDGTQATDLELMEASGGNLPTERTSLHSVLTPSSQVEDTEHSPLTHLKAFMMVLVIYLLLVVSGALSTMTPELRHYEELLFSILYCVFCILLGVFVLFFYCFTRTDVRTGWFKMASKSKPLYRSRNVIDSNNGPLPVLSNSHL</sequence>
<name>A0A1S3D409_DIACI</name>
<feature type="transmembrane region" description="Helical" evidence="7">
    <location>
        <begin position="161"/>
        <end position="179"/>
    </location>
</feature>